<keyword evidence="5 6" id="KW-0482">Metalloprotease</keyword>
<dbReference type="Pfam" id="PF01432">
    <property type="entry name" value="Peptidase_M3"/>
    <property type="match status" value="1"/>
</dbReference>
<evidence type="ECO:0000256" key="4">
    <source>
        <dbReference type="ARBA" id="ARBA00022833"/>
    </source>
</evidence>
<reference evidence="8" key="1">
    <citation type="submission" date="2004-11" db="EMBL/GenBank/DDBJ databases">
        <title>The full-length cDNA sequences of Schistosoma japonicum genes.</title>
        <authorList>
            <person name="Han Z."/>
        </authorList>
    </citation>
    <scope>NUCLEOTIDE SEQUENCE</scope>
</reference>
<dbReference type="GO" id="GO:0004222">
    <property type="term" value="F:metalloendopeptidase activity"/>
    <property type="evidence" value="ECO:0007669"/>
    <property type="project" value="InterPro"/>
</dbReference>
<evidence type="ECO:0000259" key="7">
    <source>
        <dbReference type="Pfam" id="PF01432"/>
    </source>
</evidence>
<evidence type="ECO:0000256" key="1">
    <source>
        <dbReference type="ARBA" id="ARBA00022670"/>
    </source>
</evidence>
<dbReference type="Gene3D" id="1.10.1370.10">
    <property type="entry name" value="Neurolysin, domain 3"/>
    <property type="match status" value="1"/>
</dbReference>
<evidence type="ECO:0000256" key="6">
    <source>
        <dbReference type="RuleBase" id="RU003435"/>
    </source>
</evidence>
<dbReference type="SUPFAM" id="SSF55486">
    <property type="entry name" value="Metalloproteases ('zincins'), catalytic domain"/>
    <property type="match status" value="1"/>
</dbReference>
<comment type="cofactor">
    <cofactor evidence="6">
        <name>Zn(2+)</name>
        <dbReference type="ChEBI" id="CHEBI:29105"/>
    </cofactor>
    <text evidence="6">Binds 1 zinc ion.</text>
</comment>
<sequence>MLQELYESRFDLAMWSKKDSETKWSTIQKNLWKLHMPYPLHHEDTLPCSATQIFGPNSHAGLEYHRVWRRFLLEDVLCSLREVGWLSSDKTESKEVSEVFKRFRDTFLTYGSSIPPAELFRRFRGRDLDPQLLLKQVQRSMESTELPETSEDLTPILARS</sequence>
<protein>
    <submittedName>
        <fullName evidence="8">SJCHGC04518 protein</fullName>
    </submittedName>
</protein>
<comment type="similarity">
    <text evidence="6">Belongs to the peptidase M3 family.</text>
</comment>
<evidence type="ECO:0000256" key="2">
    <source>
        <dbReference type="ARBA" id="ARBA00022723"/>
    </source>
</evidence>
<keyword evidence="4 6" id="KW-0862">Zinc</keyword>
<name>Q5DG90_SCHJA</name>
<keyword evidence="3 6" id="KW-0378">Hydrolase</keyword>
<feature type="domain" description="Peptidase M3A/M3B catalytic" evidence="7">
    <location>
        <begin position="2"/>
        <end position="137"/>
    </location>
</feature>
<evidence type="ECO:0000256" key="5">
    <source>
        <dbReference type="ARBA" id="ARBA00023049"/>
    </source>
</evidence>
<proteinExistence type="evidence at transcript level"/>
<evidence type="ECO:0000313" key="8">
    <source>
        <dbReference type="EMBL" id="AAW25166.1"/>
    </source>
</evidence>
<dbReference type="EMBL" id="AY813434">
    <property type="protein sequence ID" value="AAW25166.1"/>
    <property type="molecule type" value="mRNA"/>
</dbReference>
<organism evidence="8">
    <name type="scientific">Schistosoma japonicum</name>
    <name type="common">Blood fluke</name>
    <dbReference type="NCBI Taxonomy" id="6182"/>
    <lineage>
        <taxon>Eukaryota</taxon>
        <taxon>Metazoa</taxon>
        <taxon>Spiralia</taxon>
        <taxon>Lophotrochozoa</taxon>
        <taxon>Platyhelminthes</taxon>
        <taxon>Trematoda</taxon>
        <taxon>Digenea</taxon>
        <taxon>Strigeidida</taxon>
        <taxon>Schistosomatoidea</taxon>
        <taxon>Schistosomatidae</taxon>
        <taxon>Schistosoma</taxon>
    </lineage>
</organism>
<dbReference type="GO" id="GO:0046872">
    <property type="term" value="F:metal ion binding"/>
    <property type="evidence" value="ECO:0007669"/>
    <property type="project" value="UniProtKB-UniRule"/>
</dbReference>
<keyword evidence="2 6" id="KW-0479">Metal-binding</keyword>
<reference evidence="8" key="2">
    <citation type="journal article" date="2006" name="PLoS Pathog.">
        <title>New perspectives on host-parasite interplay by comparative transcriptomic and proteomic analyses of Schistosoma japonicum.</title>
        <authorList>
            <person name="Liu F."/>
            <person name="Lu J."/>
            <person name="Hu W."/>
            <person name="Wang S.Y."/>
            <person name="Cui S.J."/>
            <person name="Chi M."/>
            <person name="Yan Q."/>
            <person name="Wang X.R."/>
            <person name="Song H.D."/>
            <person name="Xu X.N."/>
            <person name="Wang J.J."/>
            <person name="Zhang X.L."/>
            <person name="Zhang X."/>
            <person name="Wang Z.Q."/>
            <person name="Xue C.L."/>
            <person name="Brindley P.J."/>
            <person name="McManus D.P."/>
            <person name="Yang P.Y."/>
            <person name="Feng Z."/>
            <person name="Chen Z."/>
            <person name="Han Z.G."/>
        </authorList>
    </citation>
    <scope>NUCLEOTIDE SEQUENCE</scope>
</reference>
<dbReference type="AlphaFoldDB" id="Q5DG90"/>
<evidence type="ECO:0000256" key="3">
    <source>
        <dbReference type="ARBA" id="ARBA00022801"/>
    </source>
</evidence>
<dbReference type="InterPro" id="IPR001567">
    <property type="entry name" value="Pept_M3A_M3B_dom"/>
</dbReference>
<dbReference type="GO" id="GO:0006508">
    <property type="term" value="P:proteolysis"/>
    <property type="evidence" value="ECO:0007669"/>
    <property type="project" value="UniProtKB-KW"/>
</dbReference>
<keyword evidence="1 6" id="KW-0645">Protease</keyword>
<dbReference type="InterPro" id="IPR024077">
    <property type="entry name" value="Neurolysin/TOP_dom2"/>
</dbReference>
<accession>Q5DG90</accession>